<dbReference type="Proteomes" id="UP001141552">
    <property type="component" value="Unassembled WGS sequence"/>
</dbReference>
<dbReference type="InterPro" id="IPR050232">
    <property type="entry name" value="FBL13/AtMIF1-like"/>
</dbReference>
<comment type="caution">
    <text evidence="3">The sequence shown here is derived from an EMBL/GenBank/DDBJ whole genome shotgun (WGS) entry which is preliminary data.</text>
</comment>
<dbReference type="InterPro" id="IPR055357">
    <property type="entry name" value="LRR_At1g61320_AtMIF1"/>
</dbReference>
<dbReference type="Pfam" id="PF23622">
    <property type="entry name" value="LRR_At1g61320_AtMIF1"/>
    <property type="match status" value="1"/>
</dbReference>
<dbReference type="OrthoDB" id="830754at2759"/>
<reference evidence="3" key="2">
    <citation type="journal article" date="2023" name="Plants (Basel)">
        <title>Annotation of the Turnera subulata (Passifloraceae) Draft Genome Reveals the S-Locus Evolved after the Divergence of Turneroideae from Passifloroideae in a Stepwise Manner.</title>
        <authorList>
            <person name="Henning P.M."/>
            <person name="Roalson E.H."/>
            <person name="Mir W."/>
            <person name="McCubbin A.G."/>
            <person name="Shore J.S."/>
        </authorList>
    </citation>
    <scope>NUCLEOTIDE SEQUENCE</scope>
    <source>
        <strain evidence="3">F60SS</strain>
    </source>
</reference>
<accession>A0A9Q0FZV7</accession>
<protein>
    <recommendedName>
        <fullName evidence="5">FBD domain-containing protein</fullName>
    </recommendedName>
</protein>
<dbReference type="InterPro" id="IPR001810">
    <property type="entry name" value="F-box_dom"/>
</dbReference>
<sequence>MDNKVDALSRLSTSLLIMILSLLPFREAARTGVLARQWRHLWRETTNIEFNENFFVRTDESLEEQHFQRCAFITFVKSFLTQYSQAVIDRFVLVSSRPNHFLLDMTNSINFAVSRHVKDLELDFSDPTWEEDIYDDCYEADFELPSHVYEFGSLIESLKLYSCIFNASRFCNFQALKSLSLGWISISMASLDVVLRDCPLESLSLKRCWNLEHFHISSSELGLKRLVIDKCEFVHDYLSIQGPTFEYFKYSGSVAQFYLENQLEMKEADLDFRMETEFGEGLGVYIYDLVLELCAVRVLTVCSALLQIIPSGEEPTCLQTPMQVRHLIMKTAVHENEYYGIRFMLYSCPLLEILTLDIGPARIFEDYEPPFAFSVDDFWTTNSDMVQRCIDSTLRVVNVKGFKGTVNQLYLLRYILHFGRSLEEFNIYVSNEDGEDGTNRDTNMARAHGITQLYRAARNLRISFF</sequence>
<evidence type="ECO:0000259" key="2">
    <source>
        <dbReference type="Pfam" id="PF23622"/>
    </source>
</evidence>
<keyword evidence="4" id="KW-1185">Reference proteome</keyword>
<evidence type="ECO:0000259" key="1">
    <source>
        <dbReference type="Pfam" id="PF00646"/>
    </source>
</evidence>
<evidence type="ECO:0000313" key="4">
    <source>
        <dbReference type="Proteomes" id="UP001141552"/>
    </source>
</evidence>
<proteinExistence type="predicted"/>
<dbReference type="InterPro" id="IPR036047">
    <property type="entry name" value="F-box-like_dom_sf"/>
</dbReference>
<name>A0A9Q0FZV7_9ROSI</name>
<feature type="domain" description="F-box" evidence="1">
    <location>
        <begin position="8"/>
        <end position="43"/>
    </location>
</feature>
<evidence type="ECO:0008006" key="5">
    <source>
        <dbReference type="Google" id="ProtNLM"/>
    </source>
</evidence>
<dbReference type="PANTHER" id="PTHR31900">
    <property type="entry name" value="F-BOX/RNI SUPERFAMILY PROTEIN-RELATED"/>
    <property type="match status" value="1"/>
</dbReference>
<evidence type="ECO:0000313" key="3">
    <source>
        <dbReference type="EMBL" id="KAJ4839754.1"/>
    </source>
</evidence>
<dbReference type="EMBL" id="JAKUCV010003202">
    <property type="protein sequence ID" value="KAJ4839754.1"/>
    <property type="molecule type" value="Genomic_DNA"/>
</dbReference>
<dbReference type="PANTHER" id="PTHR31900:SF34">
    <property type="entry name" value="EMB|CAB62440.1-RELATED"/>
    <property type="match status" value="1"/>
</dbReference>
<feature type="domain" description="At1g61320/AtMIF1 LRR" evidence="2">
    <location>
        <begin position="107"/>
        <end position="435"/>
    </location>
</feature>
<reference evidence="3" key="1">
    <citation type="submission" date="2022-02" db="EMBL/GenBank/DDBJ databases">
        <authorList>
            <person name="Henning P.M."/>
            <person name="McCubbin A.G."/>
            <person name="Shore J.S."/>
        </authorList>
    </citation>
    <scope>NUCLEOTIDE SEQUENCE</scope>
    <source>
        <strain evidence="3">F60SS</strain>
        <tissue evidence="3">Leaves</tissue>
    </source>
</reference>
<dbReference type="Pfam" id="PF00646">
    <property type="entry name" value="F-box"/>
    <property type="match status" value="1"/>
</dbReference>
<dbReference type="SUPFAM" id="SSF81383">
    <property type="entry name" value="F-box domain"/>
    <property type="match status" value="1"/>
</dbReference>
<dbReference type="AlphaFoldDB" id="A0A9Q0FZV7"/>
<gene>
    <name evidence="3" type="ORF">Tsubulata_026036</name>
</gene>
<organism evidence="3 4">
    <name type="scientific">Turnera subulata</name>
    <dbReference type="NCBI Taxonomy" id="218843"/>
    <lineage>
        <taxon>Eukaryota</taxon>
        <taxon>Viridiplantae</taxon>
        <taxon>Streptophyta</taxon>
        <taxon>Embryophyta</taxon>
        <taxon>Tracheophyta</taxon>
        <taxon>Spermatophyta</taxon>
        <taxon>Magnoliopsida</taxon>
        <taxon>eudicotyledons</taxon>
        <taxon>Gunneridae</taxon>
        <taxon>Pentapetalae</taxon>
        <taxon>rosids</taxon>
        <taxon>fabids</taxon>
        <taxon>Malpighiales</taxon>
        <taxon>Passifloraceae</taxon>
        <taxon>Turnera</taxon>
    </lineage>
</organism>